<comment type="similarity">
    <text evidence="1">Belongs to the LysR transcriptional regulatory family.</text>
</comment>
<gene>
    <name evidence="6" type="ORF">DC366_04750</name>
</gene>
<dbReference type="InterPro" id="IPR000847">
    <property type="entry name" value="LysR_HTH_N"/>
</dbReference>
<accession>A0A2T7G9L3</accession>
<dbReference type="InterPro" id="IPR036388">
    <property type="entry name" value="WH-like_DNA-bd_sf"/>
</dbReference>
<evidence type="ECO:0000256" key="3">
    <source>
        <dbReference type="ARBA" id="ARBA00023125"/>
    </source>
</evidence>
<sequence length="299" mass="32221">MRYTLNEIETFLTVMELGTITAAGARLNLSKSVVSKRISDLEDALGAALFLRSAGRIRATEAALRLDDRLRPAMADLAAAAESAAGGLAQDDSLRGTLAITAPMTFGTLHLSPIIARFAARHPGLELRIDYDDRARDLLRDGFDVAIRIGELRDSALIKRNLCVDEAIPCASPAYLDRHGRPAGPGDLRDHQIIGYQHMSDAQLWSFGKAAARTLKSRITLNNGEAIRDIAIAGLGLAILPGFIAGPAIAEGRLERVLPGAETRRMPIVALWPPSAPMPAKLRLFVDHLVVELGGARSW</sequence>
<dbReference type="OrthoDB" id="9813056at2"/>
<dbReference type="InterPro" id="IPR036390">
    <property type="entry name" value="WH_DNA-bd_sf"/>
</dbReference>
<dbReference type="RefSeq" id="WP_108691052.1">
    <property type="nucleotide sequence ID" value="NZ_QCYH01000002.1"/>
</dbReference>
<dbReference type="CDD" id="cd08422">
    <property type="entry name" value="PBP2_CrgA_like"/>
    <property type="match status" value="1"/>
</dbReference>
<evidence type="ECO:0000313" key="6">
    <source>
        <dbReference type="EMBL" id="PVA11078.1"/>
    </source>
</evidence>
<dbReference type="EMBL" id="QCYH01000002">
    <property type="protein sequence ID" value="PVA11078.1"/>
    <property type="molecule type" value="Genomic_DNA"/>
</dbReference>
<dbReference type="PRINTS" id="PR00039">
    <property type="entry name" value="HTHLYSR"/>
</dbReference>
<dbReference type="InterPro" id="IPR005119">
    <property type="entry name" value="LysR_subst-bd"/>
</dbReference>
<dbReference type="SUPFAM" id="SSF46785">
    <property type="entry name" value="Winged helix' DNA-binding domain"/>
    <property type="match status" value="1"/>
</dbReference>
<keyword evidence="7" id="KW-1185">Reference proteome</keyword>
<dbReference type="GO" id="GO:0003700">
    <property type="term" value="F:DNA-binding transcription factor activity"/>
    <property type="evidence" value="ECO:0007669"/>
    <property type="project" value="InterPro"/>
</dbReference>
<evidence type="ECO:0000256" key="4">
    <source>
        <dbReference type="ARBA" id="ARBA00023163"/>
    </source>
</evidence>
<protein>
    <submittedName>
        <fullName evidence="6">LysR family transcriptional regulator</fullName>
    </submittedName>
</protein>
<evidence type="ECO:0000256" key="2">
    <source>
        <dbReference type="ARBA" id="ARBA00023015"/>
    </source>
</evidence>
<proteinExistence type="inferred from homology"/>
<feature type="domain" description="HTH lysR-type" evidence="5">
    <location>
        <begin position="1"/>
        <end position="60"/>
    </location>
</feature>
<dbReference type="GO" id="GO:0006351">
    <property type="term" value="P:DNA-templated transcription"/>
    <property type="evidence" value="ECO:0007669"/>
    <property type="project" value="TreeGrafter"/>
</dbReference>
<dbReference type="Pfam" id="PF00126">
    <property type="entry name" value="HTH_1"/>
    <property type="match status" value="1"/>
</dbReference>
<keyword evidence="3" id="KW-0238">DNA-binding</keyword>
<evidence type="ECO:0000256" key="1">
    <source>
        <dbReference type="ARBA" id="ARBA00009437"/>
    </source>
</evidence>
<dbReference type="InterPro" id="IPR058163">
    <property type="entry name" value="LysR-type_TF_proteobact-type"/>
</dbReference>
<dbReference type="Proteomes" id="UP000244446">
    <property type="component" value="Unassembled WGS sequence"/>
</dbReference>
<dbReference type="Gene3D" id="1.10.10.10">
    <property type="entry name" value="Winged helix-like DNA-binding domain superfamily/Winged helix DNA-binding domain"/>
    <property type="match status" value="1"/>
</dbReference>
<dbReference type="PANTHER" id="PTHR30537">
    <property type="entry name" value="HTH-TYPE TRANSCRIPTIONAL REGULATOR"/>
    <property type="match status" value="1"/>
</dbReference>
<evidence type="ECO:0000313" key="7">
    <source>
        <dbReference type="Proteomes" id="UP000244446"/>
    </source>
</evidence>
<dbReference type="Gene3D" id="3.40.190.290">
    <property type="match status" value="1"/>
</dbReference>
<dbReference type="Pfam" id="PF03466">
    <property type="entry name" value="LysR_substrate"/>
    <property type="match status" value="1"/>
</dbReference>
<reference evidence="6 7" key="1">
    <citation type="submission" date="2018-04" db="EMBL/GenBank/DDBJ databases">
        <title>Pelagivirga bohaiensis gen. nov., sp. nov., a bacterium isolated from the Bohai Sea.</title>
        <authorList>
            <person name="Ji X."/>
        </authorList>
    </citation>
    <scope>NUCLEOTIDE SEQUENCE [LARGE SCALE GENOMIC DNA]</scope>
    <source>
        <strain evidence="6 7">BH-SD19</strain>
    </source>
</reference>
<evidence type="ECO:0000259" key="5">
    <source>
        <dbReference type="PROSITE" id="PS50931"/>
    </source>
</evidence>
<organism evidence="6 7">
    <name type="scientific">Pelagivirga sediminicola</name>
    <dbReference type="NCBI Taxonomy" id="2170575"/>
    <lineage>
        <taxon>Bacteria</taxon>
        <taxon>Pseudomonadati</taxon>
        <taxon>Pseudomonadota</taxon>
        <taxon>Alphaproteobacteria</taxon>
        <taxon>Rhodobacterales</taxon>
        <taxon>Paracoccaceae</taxon>
        <taxon>Pelagivirga</taxon>
    </lineage>
</organism>
<keyword evidence="4" id="KW-0804">Transcription</keyword>
<dbReference type="GO" id="GO:0043565">
    <property type="term" value="F:sequence-specific DNA binding"/>
    <property type="evidence" value="ECO:0007669"/>
    <property type="project" value="TreeGrafter"/>
</dbReference>
<dbReference type="PROSITE" id="PS50931">
    <property type="entry name" value="HTH_LYSR"/>
    <property type="match status" value="1"/>
</dbReference>
<dbReference type="SUPFAM" id="SSF53850">
    <property type="entry name" value="Periplasmic binding protein-like II"/>
    <property type="match status" value="1"/>
</dbReference>
<comment type="caution">
    <text evidence="6">The sequence shown here is derived from an EMBL/GenBank/DDBJ whole genome shotgun (WGS) entry which is preliminary data.</text>
</comment>
<keyword evidence="2" id="KW-0805">Transcription regulation</keyword>
<dbReference type="AlphaFoldDB" id="A0A2T7G9L3"/>
<dbReference type="PANTHER" id="PTHR30537:SF81">
    <property type="entry name" value="TRANSCRIPTIONAL REGULATOR-RELATED"/>
    <property type="match status" value="1"/>
</dbReference>
<name>A0A2T7G9L3_9RHOB</name>